<protein>
    <submittedName>
        <fullName evidence="1">Uncharacterized protein</fullName>
    </submittedName>
</protein>
<dbReference type="AlphaFoldDB" id="A0A6G0YKN7"/>
<feature type="non-terminal residue" evidence="1">
    <location>
        <position position="57"/>
    </location>
</feature>
<gene>
    <name evidence="1" type="ORF">FWK35_00011902</name>
</gene>
<keyword evidence="2" id="KW-1185">Reference proteome</keyword>
<dbReference type="Proteomes" id="UP000478052">
    <property type="component" value="Unassembled WGS sequence"/>
</dbReference>
<reference evidence="1 2" key="1">
    <citation type="submission" date="2019-08" db="EMBL/GenBank/DDBJ databases">
        <title>Whole genome of Aphis craccivora.</title>
        <authorList>
            <person name="Voronova N.V."/>
            <person name="Shulinski R.S."/>
            <person name="Bandarenka Y.V."/>
            <person name="Zhorov D.G."/>
            <person name="Warner D."/>
        </authorList>
    </citation>
    <scope>NUCLEOTIDE SEQUENCE [LARGE SCALE GENOMIC DNA]</scope>
    <source>
        <strain evidence="1">180601</strain>
        <tissue evidence="1">Whole Body</tissue>
    </source>
</reference>
<comment type="caution">
    <text evidence="1">The sequence shown here is derived from an EMBL/GenBank/DDBJ whole genome shotgun (WGS) entry which is preliminary data.</text>
</comment>
<accession>A0A6G0YKN7</accession>
<evidence type="ECO:0000313" key="2">
    <source>
        <dbReference type="Proteomes" id="UP000478052"/>
    </source>
</evidence>
<evidence type="ECO:0000313" key="1">
    <source>
        <dbReference type="EMBL" id="KAF0757806.1"/>
    </source>
</evidence>
<dbReference type="EMBL" id="VUJU01003466">
    <property type="protein sequence ID" value="KAF0757806.1"/>
    <property type="molecule type" value="Genomic_DNA"/>
</dbReference>
<organism evidence="1 2">
    <name type="scientific">Aphis craccivora</name>
    <name type="common">Cowpea aphid</name>
    <dbReference type="NCBI Taxonomy" id="307492"/>
    <lineage>
        <taxon>Eukaryota</taxon>
        <taxon>Metazoa</taxon>
        <taxon>Ecdysozoa</taxon>
        <taxon>Arthropoda</taxon>
        <taxon>Hexapoda</taxon>
        <taxon>Insecta</taxon>
        <taxon>Pterygota</taxon>
        <taxon>Neoptera</taxon>
        <taxon>Paraneoptera</taxon>
        <taxon>Hemiptera</taxon>
        <taxon>Sternorrhyncha</taxon>
        <taxon>Aphidomorpha</taxon>
        <taxon>Aphidoidea</taxon>
        <taxon>Aphididae</taxon>
        <taxon>Aphidini</taxon>
        <taxon>Aphis</taxon>
        <taxon>Aphis</taxon>
    </lineage>
</organism>
<proteinExistence type="predicted"/>
<name>A0A6G0YKN7_APHCR</name>
<sequence length="57" mass="6716">MSYLYRHIIQNEEMCEKFLSIRGLLPIDQTCTKIKNQTICGGELKKILKNSRKRDSE</sequence>